<dbReference type="AlphaFoldDB" id="A0A387BXJ4"/>
<keyword evidence="1" id="KW-1133">Transmembrane helix</keyword>
<dbReference type="Proteomes" id="UP000275069">
    <property type="component" value="Chromosome"/>
</dbReference>
<evidence type="ECO:0000313" key="3">
    <source>
        <dbReference type="Proteomes" id="UP000275069"/>
    </source>
</evidence>
<protein>
    <submittedName>
        <fullName evidence="2">Uncharacterized protein</fullName>
    </submittedName>
</protein>
<keyword evidence="1" id="KW-0812">Transmembrane</keyword>
<feature type="transmembrane region" description="Helical" evidence="1">
    <location>
        <begin position="80"/>
        <end position="113"/>
    </location>
</feature>
<organism evidence="2 3">
    <name type="scientific">Gryllotalpicola protaetiae</name>
    <dbReference type="NCBI Taxonomy" id="2419771"/>
    <lineage>
        <taxon>Bacteria</taxon>
        <taxon>Bacillati</taxon>
        <taxon>Actinomycetota</taxon>
        <taxon>Actinomycetes</taxon>
        <taxon>Micrococcales</taxon>
        <taxon>Microbacteriaceae</taxon>
        <taxon>Gryllotalpicola</taxon>
    </lineage>
</organism>
<feature type="transmembrane region" description="Helical" evidence="1">
    <location>
        <begin position="202"/>
        <end position="220"/>
    </location>
</feature>
<name>A0A387BXJ4_9MICO</name>
<reference evidence="2 3" key="1">
    <citation type="submission" date="2018-09" db="EMBL/GenBank/DDBJ databases">
        <title>Genome sequencing of strain 2DFW10M-5.</title>
        <authorList>
            <person name="Heo J."/>
            <person name="Kim S.-J."/>
            <person name="Kwon S.-W."/>
        </authorList>
    </citation>
    <scope>NUCLEOTIDE SEQUENCE [LARGE SCALE GENOMIC DNA]</scope>
    <source>
        <strain evidence="2 3">2DFW10M-5</strain>
    </source>
</reference>
<sequence>MSSSDNVAAGRDASSRPRVSPLAVALRPFGYALVTVAWFVILLIAAALALCWFVVPEGPLSAWPRLTTDLAGDPKEAFAAIVVFALVLPLTWGLALTIVGMALGPFLLAALALSRSMRPSFRHEKLTGTNLRYDTAGGPGAAVTGVAISLLPRRHTPYSLWATRVNARAWIINFQSYLGLVCLSYVEFLLVFLFRWPLHNPVGIGVVVIFAAAFGVLAVGRLRAGWRRLQVFGEDGELPTFVKLDAAGRVQAPDKDD</sequence>
<accession>A0A387BXJ4</accession>
<keyword evidence="3" id="KW-1185">Reference proteome</keyword>
<keyword evidence="1" id="KW-0472">Membrane</keyword>
<evidence type="ECO:0000313" key="2">
    <source>
        <dbReference type="EMBL" id="AYG03071.1"/>
    </source>
</evidence>
<dbReference type="EMBL" id="CP032624">
    <property type="protein sequence ID" value="AYG03071.1"/>
    <property type="molecule type" value="Genomic_DNA"/>
</dbReference>
<feature type="transmembrane region" description="Helical" evidence="1">
    <location>
        <begin position="177"/>
        <end position="196"/>
    </location>
</feature>
<gene>
    <name evidence="2" type="ORF">D7I44_05705</name>
</gene>
<dbReference type="KEGG" id="gry:D7I44_05705"/>
<evidence type="ECO:0000256" key="1">
    <source>
        <dbReference type="SAM" id="Phobius"/>
    </source>
</evidence>
<proteinExistence type="predicted"/>
<dbReference type="RefSeq" id="WP_120788603.1">
    <property type="nucleotide sequence ID" value="NZ_CP032624.1"/>
</dbReference>
<feature type="transmembrane region" description="Helical" evidence="1">
    <location>
        <begin position="29"/>
        <end position="55"/>
    </location>
</feature>